<sequence length="907" mass="96281">MRFRRFWGARTRSPNPEPKRKGLAIATTAALVLGLNFSLPAGVLADDETADNADPVVATEVVGEATTEAVADEATEETPAPEVEAPKEATPAPAPEESDKDAVETDTAPTEAEASTPEAPATEPEAEDAEETVEVMADAQCQVVEHNQWANLAGAWQNGNLNGNNSAYAEGDWVPRRAIVDIQTPGEPATVVVQIDKIVNGKYAFDALRVDSGATIIGIQDNGATINYTLQFAADTAGPHTILFSTHIASELDYGPGMGAGSINGSPYHTRIIELSCGNVGQQDRSMKSDAVKAGNITIVKKADPADGTKFNFTLTSPYASTSDIYLADGESVTYRVGVGTATVTENVPAGWELYDVSCVGGAGATYSGSTATVPVADGDNWVCTFTNMLPKYADLVVTKTATASYTAKFNWGIEKTAEPASAIVMPGGSALIAYTVKVSEMGIDYSAAQVTGQISIENPNGVAIEIVDVTDVVDNGGTCTLTAPTSVPALSTVSVNYTCTYPDGEIPADGTNTATVSYKPLYGMSDSPAVATAPVLFSEATVSEIDKTVTIKDNKFTFDPEWTLTYGDADNVYEKTYEVNVPAPEGAEDGRCYKVVNVASVWGDLPDNPIVEDDASVEICVEADLTGIKSLSPSLTRTYDWDIEKTLVEDSVVIDPETGKGTADYSIVVTPGEFTDSDFALTGWIRVTNPNDWTVDYKVSDTFAGADGETYTCTIEGEPFQEGSLGKGGFTEFEYSCDLPADFVGAAGDKNTVTVEWGDGKSTTSEFAVDWWDDLNADITEVHKEIVVKDYFNGADDGVIVHPDATLQWRDGEPYTFTYTGEFQVDPGTCEVVTNYVEIVGTDWNDMTENEWCLAAPEKPGKPPVKPTPKPEMPVTGEDSGLLAMLALMSILGGAVGIAATRKRHA</sequence>
<feature type="region of interest" description="Disordered" evidence="1">
    <location>
        <begin position="858"/>
        <end position="877"/>
    </location>
</feature>
<feature type="compositionally biased region" description="Acidic residues" evidence="1">
    <location>
        <begin position="124"/>
        <end position="133"/>
    </location>
</feature>
<dbReference type="Proteomes" id="UP000199288">
    <property type="component" value="Unassembled WGS sequence"/>
</dbReference>
<feature type="domain" description="SpaA-like prealbumin fold" evidence="3">
    <location>
        <begin position="297"/>
        <end position="389"/>
    </location>
</feature>
<dbReference type="OrthoDB" id="4953662at2"/>
<keyword evidence="2" id="KW-0472">Membrane</keyword>
<keyword evidence="2" id="KW-1133">Transmembrane helix</keyword>
<gene>
    <name evidence="4" type="ORF">SAMN02910418_02153</name>
</gene>
<dbReference type="AlphaFoldDB" id="A0A1H4D6J5"/>
<protein>
    <recommendedName>
        <fullName evidence="3">SpaA-like prealbumin fold domain-containing protein</fullName>
    </recommendedName>
</protein>
<accession>A0A1H4D6J5</accession>
<organism evidence="4 5">
    <name type="scientific">Bowdeniella nasicola</name>
    <dbReference type="NCBI Taxonomy" id="208480"/>
    <lineage>
        <taxon>Bacteria</taxon>
        <taxon>Bacillati</taxon>
        <taxon>Actinomycetota</taxon>
        <taxon>Actinomycetes</taxon>
        <taxon>Actinomycetales</taxon>
        <taxon>Actinomycetaceae</taxon>
        <taxon>Bowdeniella</taxon>
    </lineage>
</organism>
<feature type="compositionally biased region" description="Low complexity" evidence="1">
    <location>
        <begin position="77"/>
        <end position="91"/>
    </location>
</feature>
<feature type="compositionally biased region" description="Pro residues" evidence="1">
    <location>
        <begin position="863"/>
        <end position="873"/>
    </location>
</feature>
<evidence type="ECO:0000313" key="5">
    <source>
        <dbReference type="Proteomes" id="UP000199288"/>
    </source>
</evidence>
<reference evidence="5" key="1">
    <citation type="submission" date="2016-10" db="EMBL/GenBank/DDBJ databases">
        <authorList>
            <person name="Varghese N."/>
            <person name="Submissions S."/>
        </authorList>
    </citation>
    <scope>NUCLEOTIDE SEQUENCE [LARGE SCALE GENOMIC DNA]</scope>
    <source>
        <strain evidence="5">KPR-1</strain>
    </source>
</reference>
<feature type="region of interest" description="Disordered" evidence="1">
    <location>
        <begin position="1"/>
        <end position="21"/>
    </location>
</feature>
<dbReference type="RefSeq" id="WP_092565759.1">
    <property type="nucleotide sequence ID" value="NZ_FNQV01000015.1"/>
</dbReference>
<feature type="compositionally biased region" description="Low complexity" evidence="1">
    <location>
        <begin position="105"/>
        <end position="123"/>
    </location>
</feature>
<dbReference type="InterPro" id="IPR055371">
    <property type="entry name" value="SpaA_PFL_dom_4"/>
</dbReference>
<evidence type="ECO:0000256" key="2">
    <source>
        <dbReference type="SAM" id="Phobius"/>
    </source>
</evidence>
<dbReference type="EMBL" id="FNQV01000015">
    <property type="protein sequence ID" value="SEA68039.1"/>
    <property type="molecule type" value="Genomic_DNA"/>
</dbReference>
<proteinExistence type="predicted"/>
<name>A0A1H4D6J5_9ACTO</name>
<feature type="transmembrane region" description="Helical" evidence="2">
    <location>
        <begin position="882"/>
        <end position="901"/>
    </location>
</feature>
<evidence type="ECO:0000313" key="4">
    <source>
        <dbReference type="EMBL" id="SEA68039.1"/>
    </source>
</evidence>
<dbReference type="Pfam" id="PF24514">
    <property type="entry name" value="SpaA_4"/>
    <property type="match status" value="1"/>
</dbReference>
<feature type="region of interest" description="Disordered" evidence="1">
    <location>
        <begin position="69"/>
        <end position="133"/>
    </location>
</feature>
<evidence type="ECO:0000259" key="3">
    <source>
        <dbReference type="Pfam" id="PF24514"/>
    </source>
</evidence>
<evidence type="ECO:0000256" key="1">
    <source>
        <dbReference type="SAM" id="MobiDB-lite"/>
    </source>
</evidence>
<keyword evidence="5" id="KW-1185">Reference proteome</keyword>
<keyword evidence="2" id="KW-0812">Transmembrane</keyword>